<name>A0AAD5P2I5_ACENE</name>
<evidence type="ECO:0000313" key="3">
    <source>
        <dbReference type="Proteomes" id="UP001064489"/>
    </source>
</evidence>
<accession>A0AAD5P2I5</accession>
<sequence>MSGTVRMLDEKEIIDPILLKSVIKENSIRNSDTLSWNLSYQDRSLARNAATAYPKPMEFAPNVLPGKARSDPAGNAPMPTQPSPKPQLSTSQEGFVIVSPPPPATNKAPQKVLAGGDGDITSALKKAIDHVGVFPFGGSVESIAAVGIGGKRKEEKVEVGLVSAVSYEALF</sequence>
<evidence type="ECO:0000313" key="2">
    <source>
        <dbReference type="EMBL" id="KAI9197688.1"/>
    </source>
</evidence>
<reference evidence="2 3" key="1">
    <citation type="journal article" date="2022" name="Plant J.">
        <title>Strategies of tolerance reflected in two North American maple genomes.</title>
        <authorList>
            <person name="McEvoy S.L."/>
            <person name="Sezen U.U."/>
            <person name="Trouern-Trend A."/>
            <person name="McMahon S.M."/>
            <person name="Schaberg P.G."/>
            <person name="Yang J."/>
            <person name="Wegrzyn J.L."/>
            <person name="Swenson N.G."/>
        </authorList>
    </citation>
    <scope>NUCLEOTIDE SEQUENCE [LARGE SCALE GENOMIC DNA]</scope>
    <source>
        <strain evidence="2">91603</strain>
    </source>
</reference>
<keyword evidence="3" id="KW-1185">Reference proteome</keyword>
<dbReference type="AlphaFoldDB" id="A0AAD5P2I5"/>
<comment type="caution">
    <text evidence="2">The sequence shown here is derived from an EMBL/GenBank/DDBJ whole genome shotgun (WGS) entry which is preliminary data.</text>
</comment>
<proteinExistence type="predicted"/>
<protein>
    <submittedName>
        <fullName evidence="2">Uncharacterized protein</fullName>
    </submittedName>
</protein>
<organism evidence="2 3">
    <name type="scientific">Acer negundo</name>
    <name type="common">Box elder</name>
    <dbReference type="NCBI Taxonomy" id="4023"/>
    <lineage>
        <taxon>Eukaryota</taxon>
        <taxon>Viridiplantae</taxon>
        <taxon>Streptophyta</taxon>
        <taxon>Embryophyta</taxon>
        <taxon>Tracheophyta</taxon>
        <taxon>Spermatophyta</taxon>
        <taxon>Magnoliopsida</taxon>
        <taxon>eudicotyledons</taxon>
        <taxon>Gunneridae</taxon>
        <taxon>Pentapetalae</taxon>
        <taxon>rosids</taxon>
        <taxon>malvids</taxon>
        <taxon>Sapindales</taxon>
        <taxon>Sapindaceae</taxon>
        <taxon>Hippocastanoideae</taxon>
        <taxon>Acereae</taxon>
        <taxon>Acer</taxon>
    </lineage>
</organism>
<dbReference type="EMBL" id="JAJSOW010000002">
    <property type="protein sequence ID" value="KAI9197688.1"/>
    <property type="molecule type" value="Genomic_DNA"/>
</dbReference>
<evidence type="ECO:0000256" key="1">
    <source>
        <dbReference type="SAM" id="MobiDB-lite"/>
    </source>
</evidence>
<feature type="region of interest" description="Disordered" evidence="1">
    <location>
        <begin position="58"/>
        <end position="110"/>
    </location>
</feature>
<dbReference type="Proteomes" id="UP001064489">
    <property type="component" value="Chromosome 13"/>
</dbReference>
<gene>
    <name evidence="2" type="ORF">LWI28_002614</name>
</gene>